<dbReference type="AlphaFoldDB" id="A0A7X6RFB8"/>
<evidence type="ECO:0000256" key="1">
    <source>
        <dbReference type="SAM" id="Coils"/>
    </source>
</evidence>
<feature type="coiled-coil region" evidence="1">
    <location>
        <begin position="6"/>
        <end position="33"/>
    </location>
</feature>
<feature type="region of interest" description="Disordered" evidence="2">
    <location>
        <begin position="85"/>
        <end position="124"/>
    </location>
</feature>
<protein>
    <submittedName>
        <fullName evidence="3">Uncharacterized protein YerC</fullName>
    </submittedName>
</protein>
<evidence type="ECO:0000313" key="6">
    <source>
        <dbReference type="Proteomes" id="UP001549139"/>
    </source>
</evidence>
<reference evidence="3 6" key="2">
    <citation type="submission" date="2024-06" db="EMBL/GenBank/DDBJ databases">
        <title>Sequencing the genomes of 1000 actinobacteria strains.</title>
        <authorList>
            <person name="Klenk H.-P."/>
        </authorList>
    </citation>
    <scope>NUCLEOTIDE SEQUENCE [LARGE SCALE GENOMIC DNA]</scope>
    <source>
        <strain evidence="3 6">DSM 44265</strain>
    </source>
</reference>
<feature type="compositionally biased region" description="Basic and acidic residues" evidence="2">
    <location>
        <begin position="114"/>
        <end position="124"/>
    </location>
</feature>
<evidence type="ECO:0000313" key="4">
    <source>
        <dbReference type="EMBL" id="NKY69601.1"/>
    </source>
</evidence>
<dbReference type="EMBL" id="JAAXPF010000013">
    <property type="protein sequence ID" value="NKY69601.1"/>
    <property type="molecule type" value="Genomic_DNA"/>
</dbReference>
<proteinExistence type="predicted"/>
<dbReference type="Proteomes" id="UP000554284">
    <property type="component" value="Unassembled WGS sequence"/>
</dbReference>
<feature type="compositionally biased region" description="Acidic residues" evidence="2">
    <location>
        <begin position="91"/>
        <end position="100"/>
    </location>
</feature>
<evidence type="ECO:0000313" key="5">
    <source>
        <dbReference type="Proteomes" id="UP000554284"/>
    </source>
</evidence>
<organism evidence="4 5">
    <name type="scientific">Corynebacterium mucifaciens</name>
    <dbReference type="NCBI Taxonomy" id="57171"/>
    <lineage>
        <taxon>Bacteria</taxon>
        <taxon>Bacillati</taxon>
        <taxon>Actinomycetota</taxon>
        <taxon>Actinomycetes</taxon>
        <taxon>Mycobacteriales</taxon>
        <taxon>Corynebacteriaceae</taxon>
        <taxon>Corynebacterium</taxon>
    </lineage>
</organism>
<dbReference type="EMBL" id="JBEPNZ010000002">
    <property type="protein sequence ID" value="MET3945311.1"/>
    <property type="molecule type" value="Genomic_DNA"/>
</dbReference>
<keyword evidence="6" id="KW-1185">Reference proteome</keyword>
<name>A0A7X6RFB8_9CORY</name>
<accession>A0A7X6RFB8</accession>
<gene>
    <name evidence="4" type="ORF">HF989_09560</name>
    <name evidence="3" type="ORF">JOF50_002174</name>
</gene>
<dbReference type="Proteomes" id="UP001549139">
    <property type="component" value="Unassembled WGS sequence"/>
</dbReference>
<evidence type="ECO:0000256" key="2">
    <source>
        <dbReference type="SAM" id="MobiDB-lite"/>
    </source>
</evidence>
<comment type="caution">
    <text evidence="4">The sequence shown here is derived from an EMBL/GenBank/DDBJ whole genome shotgun (WGS) entry which is preliminary data.</text>
</comment>
<keyword evidence="1" id="KW-0175">Coiled coil</keyword>
<dbReference type="RefSeq" id="WP_168686012.1">
    <property type="nucleotide sequence ID" value="NZ_JAAXPF010000013.1"/>
</dbReference>
<evidence type="ECO:0000313" key="3">
    <source>
        <dbReference type="EMBL" id="MET3945311.1"/>
    </source>
</evidence>
<sequence length="124" mass="13447">MTKKRSTKASIRKRLMEQERERLEKKAEHFSEVADNIGEIDELMVRTVAAVDALQRLDVTLAEIEETTGVSASRLSSVRRRVNALTAGDGGDLEGQDESSEGGPASDSEGVSSGDEHQHDGGHQ</sequence>
<reference evidence="4 5" key="1">
    <citation type="submission" date="2020-04" db="EMBL/GenBank/DDBJ databases">
        <title>MicrobeNet Type strains.</title>
        <authorList>
            <person name="Nicholson A.C."/>
        </authorList>
    </citation>
    <scope>NUCLEOTIDE SEQUENCE [LARGE SCALE GENOMIC DNA]</scope>
    <source>
        <strain evidence="4 5">ATCC 700355</strain>
    </source>
</reference>